<dbReference type="Proteomes" id="UP000005239">
    <property type="component" value="Unassembled WGS sequence"/>
</dbReference>
<dbReference type="FunFam" id="3.30.50.10:FF:000104">
    <property type="entry name" value="Predicted protein"/>
    <property type="match status" value="1"/>
</dbReference>
<keyword evidence="10" id="KW-1185">Reference proteome</keyword>
<evidence type="ECO:0000256" key="2">
    <source>
        <dbReference type="ARBA" id="ARBA00022723"/>
    </source>
</evidence>
<dbReference type="SMART" id="SM00401">
    <property type="entry name" value="ZnF_GATA"/>
    <property type="match status" value="1"/>
</dbReference>
<dbReference type="EnsemblMetazoa" id="PPA23043.1">
    <property type="protein sequence ID" value="PPA23043.1"/>
    <property type="gene ID" value="WBGene00112597"/>
</dbReference>
<dbReference type="PANTHER" id="PTHR10071:SF281">
    <property type="entry name" value="BOX A-BINDING FACTOR-RELATED"/>
    <property type="match status" value="1"/>
</dbReference>
<feature type="region of interest" description="Disordered" evidence="8">
    <location>
        <begin position="404"/>
        <end position="434"/>
    </location>
</feature>
<keyword evidence="6" id="KW-0804">Transcription</keyword>
<evidence type="ECO:0000256" key="8">
    <source>
        <dbReference type="SAM" id="MobiDB-lite"/>
    </source>
</evidence>
<keyword evidence="7" id="KW-0539">Nucleus</keyword>
<gene>
    <name evidence="9" type="primary">WBGene00112597</name>
</gene>
<evidence type="ECO:0000256" key="1">
    <source>
        <dbReference type="ARBA" id="ARBA00004123"/>
    </source>
</evidence>
<feature type="region of interest" description="Disordered" evidence="8">
    <location>
        <begin position="1"/>
        <end position="88"/>
    </location>
</feature>
<dbReference type="PROSITE" id="PS50114">
    <property type="entry name" value="GATA_ZN_FINGER_2"/>
    <property type="match status" value="1"/>
</dbReference>
<dbReference type="PANTHER" id="PTHR10071">
    <property type="entry name" value="TRANSCRIPTION FACTOR GATA FAMILY MEMBER"/>
    <property type="match status" value="1"/>
</dbReference>
<dbReference type="AlphaFoldDB" id="A0A2A6BLT8"/>
<evidence type="ECO:0000313" key="9">
    <source>
        <dbReference type="EnsemblMetazoa" id="PPA23043.1"/>
    </source>
</evidence>
<keyword evidence="5" id="KW-0805">Transcription regulation</keyword>
<dbReference type="InterPro" id="IPR000679">
    <property type="entry name" value="Znf_GATA"/>
</dbReference>
<accession>A0A2A6BLT8</accession>
<feature type="compositionally biased region" description="Polar residues" evidence="8">
    <location>
        <begin position="1"/>
        <end position="25"/>
    </location>
</feature>
<dbReference type="OrthoDB" id="515401at2759"/>
<reference evidence="9" key="2">
    <citation type="submission" date="2022-06" db="UniProtKB">
        <authorList>
            <consortium name="EnsemblMetazoa"/>
        </authorList>
    </citation>
    <scope>IDENTIFICATION</scope>
    <source>
        <strain evidence="9">PS312</strain>
    </source>
</reference>
<dbReference type="GO" id="GO:0000978">
    <property type="term" value="F:RNA polymerase II cis-regulatory region sequence-specific DNA binding"/>
    <property type="evidence" value="ECO:0000318"/>
    <property type="project" value="GO_Central"/>
</dbReference>
<organism evidence="9 10">
    <name type="scientific">Pristionchus pacificus</name>
    <name type="common">Parasitic nematode worm</name>
    <dbReference type="NCBI Taxonomy" id="54126"/>
    <lineage>
        <taxon>Eukaryota</taxon>
        <taxon>Metazoa</taxon>
        <taxon>Ecdysozoa</taxon>
        <taxon>Nematoda</taxon>
        <taxon>Chromadorea</taxon>
        <taxon>Rhabditida</taxon>
        <taxon>Rhabditina</taxon>
        <taxon>Diplogasteromorpha</taxon>
        <taxon>Diplogasteroidea</taxon>
        <taxon>Neodiplogasteridae</taxon>
        <taxon>Pristionchus</taxon>
    </lineage>
</organism>
<dbReference type="InterPro" id="IPR013088">
    <property type="entry name" value="Znf_NHR/GATA"/>
</dbReference>
<feature type="compositionally biased region" description="Low complexity" evidence="8">
    <location>
        <begin position="309"/>
        <end position="319"/>
    </location>
</feature>
<evidence type="ECO:0000256" key="3">
    <source>
        <dbReference type="ARBA" id="ARBA00022771"/>
    </source>
</evidence>
<comment type="subcellular location">
    <subcellularLocation>
        <location evidence="1">Nucleus</location>
    </subcellularLocation>
</comment>
<protein>
    <submittedName>
        <fullName evidence="9">GATA-type domain-containing protein</fullName>
    </submittedName>
</protein>
<evidence type="ECO:0000256" key="4">
    <source>
        <dbReference type="ARBA" id="ARBA00022833"/>
    </source>
</evidence>
<dbReference type="GO" id="GO:0005634">
    <property type="term" value="C:nucleus"/>
    <property type="evidence" value="ECO:0000318"/>
    <property type="project" value="GO_Central"/>
</dbReference>
<name>A0A2A6BLT8_PRIPA</name>
<feature type="compositionally biased region" description="Basic residues" evidence="8">
    <location>
        <begin position="326"/>
        <end position="338"/>
    </location>
</feature>
<sequence length="542" mass="59609">MFSIPQHQSTAPRSLLQLSAPQPKTTMRKEQPYHQHIATPRPQKPTGTLRTLLGSPFTQQQQQPTRQMTTPQLPSSSSRPVRDRKQTPKAAVLVENQKEIVAATSHAATLMKKRTPILNQRRISTSYMGGIRPPTALLHTTPRMSLPSSIPSSMDDSIEVIELDSPSPPSGTKAKARCSCNQNSSSKILLSSRMPMPPPSSLTMEQKVHDTIAARLAALQKQTPAHPAVRTTPIQKRYNQPATSFYSIKPPSNGLPGLKMTIQKAVVPRLTENQIAATLNRVHNPFVPSSSAQKKQIARLPLPSDDLGQANAQQAEAAQGETPAHIHPKKIRVSKKKKEAAVTPPPSAPVEEDAVASPMDWLMAMVEQAIPVPAPAAVHTSNSDDEENVDVMAPLLQEEITPAKKVAKKRRRAPATPVNDAIQLDTPPSSEKKRRLAPTIHIDAVCANCGTRETSQWRRLGEGSEVECNPCSLYFKKRGHARPAELNREIQRRCRKSDGAEENNNNVPKRRYRKSEKVVVLDLESALEAIVPRQNYDDDGSS</sequence>
<keyword evidence="2" id="KW-0479">Metal-binding</keyword>
<reference evidence="10" key="1">
    <citation type="journal article" date="2008" name="Nat. Genet.">
        <title>The Pristionchus pacificus genome provides a unique perspective on nematode lifestyle and parasitism.</title>
        <authorList>
            <person name="Dieterich C."/>
            <person name="Clifton S.W."/>
            <person name="Schuster L.N."/>
            <person name="Chinwalla A."/>
            <person name="Delehaunty K."/>
            <person name="Dinkelacker I."/>
            <person name="Fulton L."/>
            <person name="Fulton R."/>
            <person name="Godfrey J."/>
            <person name="Minx P."/>
            <person name="Mitreva M."/>
            <person name="Roeseler W."/>
            <person name="Tian H."/>
            <person name="Witte H."/>
            <person name="Yang S.P."/>
            <person name="Wilson R.K."/>
            <person name="Sommer R.J."/>
        </authorList>
    </citation>
    <scope>NUCLEOTIDE SEQUENCE [LARGE SCALE GENOMIC DNA]</scope>
    <source>
        <strain evidence="10">PS312</strain>
    </source>
</reference>
<evidence type="ECO:0000256" key="5">
    <source>
        <dbReference type="ARBA" id="ARBA00023015"/>
    </source>
</evidence>
<dbReference type="InterPro" id="IPR039355">
    <property type="entry name" value="Transcription_factor_GATA"/>
</dbReference>
<dbReference type="GO" id="GO:0045944">
    <property type="term" value="P:positive regulation of transcription by RNA polymerase II"/>
    <property type="evidence" value="ECO:0000318"/>
    <property type="project" value="GO_Central"/>
</dbReference>
<dbReference type="GO" id="GO:0000981">
    <property type="term" value="F:DNA-binding transcription factor activity, RNA polymerase II-specific"/>
    <property type="evidence" value="ECO:0000318"/>
    <property type="project" value="GO_Central"/>
</dbReference>
<dbReference type="GO" id="GO:0008270">
    <property type="term" value="F:zinc ion binding"/>
    <property type="evidence" value="ECO:0007669"/>
    <property type="project" value="UniProtKB-KW"/>
</dbReference>
<accession>A0A8R1UE82</accession>
<dbReference type="Pfam" id="PF00320">
    <property type="entry name" value="GATA"/>
    <property type="match status" value="1"/>
</dbReference>
<dbReference type="CDD" id="cd00202">
    <property type="entry name" value="ZnF_GATA"/>
    <property type="match status" value="1"/>
</dbReference>
<evidence type="ECO:0000313" key="10">
    <source>
        <dbReference type="Proteomes" id="UP000005239"/>
    </source>
</evidence>
<feature type="compositionally biased region" description="Low complexity" evidence="8">
    <location>
        <begin position="56"/>
        <end position="74"/>
    </location>
</feature>
<dbReference type="GO" id="GO:0000122">
    <property type="term" value="P:negative regulation of transcription by RNA polymerase II"/>
    <property type="evidence" value="ECO:0000318"/>
    <property type="project" value="GO_Central"/>
</dbReference>
<evidence type="ECO:0000256" key="7">
    <source>
        <dbReference type="ARBA" id="ARBA00023242"/>
    </source>
</evidence>
<proteinExistence type="predicted"/>
<keyword evidence="4" id="KW-0862">Zinc</keyword>
<dbReference type="Gene3D" id="3.30.50.10">
    <property type="entry name" value="Erythroid Transcription Factor GATA-1, subunit A"/>
    <property type="match status" value="1"/>
</dbReference>
<dbReference type="GO" id="GO:0045165">
    <property type="term" value="P:cell fate commitment"/>
    <property type="evidence" value="ECO:0000318"/>
    <property type="project" value="GO_Central"/>
</dbReference>
<feature type="region of interest" description="Disordered" evidence="8">
    <location>
        <begin position="492"/>
        <end position="514"/>
    </location>
</feature>
<feature type="region of interest" description="Disordered" evidence="8">
    <location>
        <begin position="303"/>
        <end position="352"/>
    </location>
</feature>
<keyword evidence="3" id="KW-0863">Zinc-finger</keyword>
<dbReference type="SUPFAM" id="SSF57716">
    <property type="entry name" value="Glucocorticoid receptor-like (DNA-binding domain)"/>
    <property type="match status" value="1"/>
</dbReference>
<evidence type="ECO:0000256" key="6">
    <source>
        <dbReference type="ARBA" id="ARBA00023163"/>
    </source>
</evidence>